<evidence type="ECO:0000313" key="2">
    <source>
        <dbReference type="Proteomes" id="UP000306187"/>
    </source>
</evidence>
<organism evidence="1 2">
    <name type="scientific">Lactobacillus phage SAC12B</name>
    <dbReference type="NCBI Taxonomy" id="2510941"/>
    <lineage>
        <taxon>Viruses</taxon>
        <taxon>Duplodnaviria</taxon>
        <taxon>Heunggongvirae</taxon>
        <taxon>Uroviricota</taxon>
        <taxon>Caudoviricetes</taxon>
        <taxon>Herelleviridae</taxon>
        <taxon>Tybeckvirus</taxon>
        <taxon>Tybeckvirus SAC12B</taxon>
    </lineage>
</organism>
<accession>A0A4Y5FFL6</accession>
<name>A0A4Y5FFL6_9CAUD</name>
<protein>
    <submittedName>
        <fullName evidence="1">Tail protein</fullName>
    </submittedName>
</protein>
<dbReference type="Proteomes" id="UP000306187">
    <property type="component" value="Segment"/>
</dbReference>
<proteinExistence type="predicted"/>
<reference evidence="1" key="1">
    <citation type="submission" date="2019-02" db="EMBL/GenBank/DDBJ databases">
        <title>Isolation of virulent Lactobacillus brevis phages.</title>
        <authorList>
            <person name="Feyereisen M."/>
            <person name="Mahony J."/>
            <person name="O'Sullivan T."/>
            <person name="van Sinderen D."/>
        </authorList>
    </citation>
    <scope>NUCLEOTIDE SEQUENCE [LARGE SCALE GENOMIC DNA]</scope>
</reference>
<keyword evidence="2" id="KW-1185">Reference proteome</keyword>
<gene>
    <name evidence="1" type="ORF">SAC12B_0134</name>
</gene>
<evidence type="ECO:0000313" key="1">
    <source>
        <dbReference type="EMBL" id="QBJ03923.1"/>
    </source>
</evidence>
<dbReference type="EMBL" id="MK504446">
    <property type="protein sequence ID" value="QBJ03923.1"/>
    <property type="molecule type" value="Genomic_DNA"/>
</dbReference>
<sequence>MDHFKVLPTDERFKNLTVDQINIILYGMQEKSRREAIAQANANGEQVVSTSSFNDLDDSWQYSEDFDPTDGAGEEDLLKQVKDQQSDNMDKMENVDTLEADNLAKQQDKYIKSKNNETKKTISKTIAAFTKK</sequence>